<comment type="caution">
    <text evidence="3">The sequence shown here is derived from an EMBL/GenBank/DDBJ whole genome shotgun (WGS) entry which is preliminary data.</text>
</comment>
<evidence type="ECO:0000256" key="1">
    <source>
        <dbReference type="SAM" id="MobiDB-lite"/>
    </source>
</evidence>
<name>A0ABT5HWA6_9CAUL</name>
<dbReference type="PROSITE" id="PS51257">
    <property type="entry name" value="PROKAR_LIPOPROTEIN"/>
    <property type="match status" value="1"/>
</dbReference>
<evidence type="ECO:0000313" key="4">
    <source>
        <dbReference type="Proteomes" id="UP001214854"/>
    </source>
</evidence>
<evidence type="ECO:0008006" key="5">
    <source>
        <dbReference type="Google" id="ProtNLM"/>
    </source>
</evidence>
<dbReference type="Gene3D" id="1.25.40.10">
    <property type="entry name" value="Tetratricopeptide repeat domain"/>
    <property type="match status" value="1"/>
</dbReference>
<evidence type="ECO:0000313" key="3">
    <source>
        <dbReference type="EMBL" id="MDC7684217.1"/>
    </source>
</evidence>
<keyword evidence="4" id="KW-1185">Reference proteome</keyword>
<sequence>MQKLKMIVLSGLVLGLMGCATLAGDPHADLDILDTAMTSRVEDLQPQADGGVARAQLALAVVYRFGLNGTPKNLPAAFRLRQKATAQRGYLPITQYIAGLNGAPGRTAIINIPRYDLTEPQAARVYACAEALEKGQVNSSGFSACGSEPRFRDLHPRWQAISPGAKRPDLKPKPARKPTIA</sequence>
<feature type="signal peptide" evidence="2">
    <location>
        <begin position="1"/>
        <end position="23"/>
    </location>
</feature>
<dbReference type="RefSeq" id="WP_272748674.1">
    <property type="nucleotide sequence ID" value="NZ_JAQQKX010000010.1"/>
</dbReference>
<keyword evidence="2" id="KW-0732">Signal</keyword>
<accession>A0ABT5HWA6</accession>
<dbReference type="Proteomes" id="UP001214854">
    <property type="component" value="Unassembled WGS sequence"/>
</dbReference>
<organism evidence="3 4">
    <name type="scientific">Asticcacaulis aquaticus</name>
    <dbReference type="NCBI Taxonomy" id="2984212"/>
    <lineage>
        <taxon>Bacteria</taxon>
        <taxon>Pseudomonadati</taxon>
        <taxon>Pseudomonadota</taxon>
        <taxon>Alphaproteobacteria</taxon>
        <taxon>Caulobacterales</taxon>
        <taxon>Caulobacteraceae</taxon>
        <taxon>Asticcacaulis</taxon>
    </lineage>
</organism>
<gene>
    <name evidence="3" type="ORF">PQU92_13075</name>
</gene>
<feature type="chain" id="PRO_5046350820" description="Pilus assembly protein CpaD" evidence="2">
    <location>
        <begin position="24"/>
        <end position="181"/>
    </location>
</feature>
<evidence type="ECO:0000256" key="2">
    <source>
        <dbReference type="SAM" id="SignalP"/>
    </source>
</evidence>
<reference evidence="3 4" key="1">
    <citation type="submission" date="2023-01" db="EMBL/GenBank/DDBJ databases">
        <title>Novel species of the genus Asticcacaulis isolated from rivers.</title>
        <authorList>
            <person name="Lu H."/>
        </authorList>
    </citation>
    <scope>NUCLEOTIDE SEQUENCE [LARGE SCALE GENOMIC DNA]</scope>
    <source>
        <strain evidence="3 4">BYS171W</strain>
    </source>
</reference>
<protein>
    <recommendedName>
        <fullName evidence="5">Pilus assembly protein CpaD</fullName>
    </recommendedName>
</protein>
<proteinExistence type="predicted"/>
<dbReference type="InterPro" id="IPR011990">
    <property type="entry name" value="TPR-like_helical_dom_sf"/>
</dbReference>
<dbReference type="EMBL" id="JAQQKX010000010">
    <property type="protein sequence ID" value="MDC7684217.1"/>
    <property type="molecule type" value="Genomic_DNA"/>
</dbReference>
<feature type="region of interest" description="Disordered" evidence="1">
    <location>
        <begin position="156"/>
        <end position="181"/>
    </location>
</feature>